<dbReference type="InterPro" id="IPR010488">
    <property type="entry name" value="Zeta_toxin_domain"/>
</dbReference>
<dbReference type="GO" id="GO:0005524">
    <property type="term" value="F:ATP binding"/>
    <property type="evidence" value="ECO:0007669"/>
    <property type="project" value="UniProtKB-KW"/>
</dbReference>
<organism evidence="4 5">
    <name type="scientific">Halpernia frigidisoli</name>
    <dbReference type="NCBI Taxonomy" id="1125876"/>
    <lineage>
        <taxon>Bacteria</taxon>
        <taxon>Pseudomonadati</taxon>
        <taxon>Bacteroidota</taxon>
        <taxon>Flavobacteriia</taxon>
        <taxon>Flavobacteriales</taxon>
        <taxon>Weeksellaceae</taxon>
        <taxon>Chryseobacterium group</taxon>
        <taxon>Halpernia</taxon>
    </lineage>
</organism>
<evidence type="ECO:0000259" key="3">
    <source>
        <dbReference type="Pfam" id="PF06414"/>
    </source>
</evidence>
<dbReference type="STRING" id="1125876.SAMN05443292_1807"/>
<gene>
    <name evidence="4" type="ORF">SAMN05443292_1807</name>
</gene>
<dbReference type="Proteomes" id="UP000198931">
    <property type="component" value="Unassembled WGS sequence"/>
</dbReference>
<dbReference type="EMBL" id="FOQT01000003">
    <property type="protein sequence ID" value="SFI21931.1"/>
    <property type="molecule type" value="Genomic_DNA"/>
</dbReference>
<protein>
    <submittedName>
        <fullName evidence="4">Predicted ABC-type ATPase</fullName>
    </submittedName>
</protein>
<keyword evidence="2" id="KW-0067">ATP-binding</keyword>
<keyword evidence="1" id="KW-0547">Nucleotide-binding</keyword>
<sequence length="192" mass="21883">MKNLYIIAGCNGAGKTTASFTILPEILDCKEFVNADEIAKGLSPFQPEKVSFEAGRIMLHRINELFFVNENFALETTLATKIYKSKIIEAQNNNYKVSLLFFWLENVELAIDRVNTRVSEGGHNIPENVIRRRYDSGIKNLFNIYLPIVDEAMIFDNSNGKPDLIASKTLNSSIEILNLEKYSQLKSYHDRK</sequence>
<feature type="domain" description="Zeta toxin" evidence="3">
    <location>
        <begin position="3"/>
        <end position="141"/>
    </location>
</feature>
<evidence type="ECO:0000313" key="4">
    <source>
        <dbReference type="EMBL" id="SFI21931.1"/>
    </source>
</evidence>
<dbReference type="Gene3D" id="3.40.50.300">
    <property type="entry name" value="P-loop containing nucleotide triphosphate hydrolases"/>
    <property type="match status" value="1"/>
</dbReference>
<accession>A0A1I3GFH9</accession>
<proteinExistence type="predicted"/>
<dbReference type="PANTHER" id="PTHR39206">
    <property type="entry name" value="SLL8004 PROTEIN"/>
    <property type="match status" value="1"/>
</dbReference>
<keyword evidence="5" id="KW-1185">Reference proteome</keyword>
<dbReference type="RefSeq" id="WP_090079830.1">
    <property type="nucleotide sequence ID" value="NZ_FOQT01000003.1"/>
</dbReference>
<dbReference type="PANTHER" id="PTHR39206:SF1">
    <property type="entry name" value="SLL8004 PROTEIN"/>
    <property type="match status" value="1"/>
</dbReference>
<evidence type="ECO:0000256" key="1">
    <source>
        <dbReference type="ARBA" id="ARBA00022741"/>
    </source>
</evidence>
<dbReference type="Pfam" id="PF06414">
    <property type="entry name" value="Zeta_toxin"/>
    <property type="match status" value="1"/>
</dbReference>
<dbReference type="AlphaFoldDB" id="A0A1I3GFH9"/>
<reference evidence="4 5" key="1">
    <citation type="submission" date="2016-10" db="EMBL/GenBank/DDBJ databases">
        <authorList>
            <person name="de Groot N.N."/>
        </authorList>
    </citation>
    <scope>NUCLEOTIDE SEQUENCE [LARGE SCALE GENOMIC DNA]</scope>
    <source>
        <strain evidence="4 5">DSM 26000</strain>
    </source>
</reference>
<dbReference type="OrthoDB" id="9791543at2"/>
<evidence type="ECO:0000313" key="5">
    <source>
        <dbReference type="Proteomes" id="UP000198931"/>
    </source>
</evidence>
<dbReference type="InterPro" id="IPR027417">
    <property type="entry name" value="P-loop_NTPase"/>
</dbReference>
<dbReference type="SUPFAM" id="SSF52540">
    <property type="entry name" value="P-loop containing nucleoside triphosphate hydrolases"/>
    <property type="match status" value="1"/>
</dbReference>
<evidence type="ECO:0000256" key="2">
    <source>
        <dbReference type="ARBA" id="ARBA00022840"/>
    </source>
</evidence>
<dbReference type="GO" id="GO:0016301">
    <property type="term" value="F:kinase activity"/>
    <property type="evidence" value="ECO:0007669"/>
    <property type="project" value="InterPro"/>
</dbReference>
<name>A0A1I3GFH9_9FLAO</name>